<dbReference type="Proteomes" id="UP000530660">
    <property type="component" value="Unassembled WGS sequence"/>
</dbReference>
<reference evidence="1 2" key="1">
    <citation type="journal article" date="2020" name="J. Phycol.">
        <title>Comparative genome analysis reveals Cyanidiococcus gen. nov., a new extremophilic red algal genus sister to Cyanidioschyzon (Cyanidioschyzonaceae, Rhodophyta).</title>
        <authorList>
            <person name="Liu S.-L."/>
            <person name="Chiang Y.-R."/>
            <person name="Yoon H.S."/>
            <person name="Fu H.-Y."/>
        </authorList>
    </citation>
    <scope>NUCLEOTIDE SEQUENCE [LARGE SCALE GENOMIC DNA]</scope>
    <source>
        <strain evidence="1 2">THAL066</strain>
    </source>
</reference>
<sequence length="163" mass="17799">MTTFAKTLYPKPVSQSLVRVGDSTRDDDVARTYCSWFLSLPTSLAQSIRDVAQGRGLNVQRSRVLHPCTRGLCRASVQASAPETLCSASWCNCLQRQALVSLGSSHCWSMDHGRAGLRRYRGGSIRDGVMLAQRSPQQYVSGRLSDRYGHLDTCTAASGCGAR</sequence>
<protein>
    <submittedName>
        <fullName evidence="1">Uncharacterized protein</fullName>
    </submittedName>
</protein>
<gene>
    <name evidence="1" type="ORF">F1559_004159</name>
</gene>
<dbReference type="EMBL" id="VWRR01000011">
    <property type="protein sequence ID" value="KAF6002305.1"/>
    <property type="molecule type" value="Genomic_DNA"/>
</dbReference>
<name>A0A7J7IGT6_9RHOD</name>
<proteinExistence type="predicted"/>
<keyword evidence="2" id="KW-1185">Reference proteome</keyword>
<comment type="caution">
    <text evidence="1">The sequence shown here is derived from an EMBL/GenBank/DDBJ whole genome shotgun (WGS) entry which is preliminary data.</text>
</comment>
<accession>A0A7J7IGT6</accession>
<evidence type="ECO:0000313" key="1">
    <source>
        <dbReference type="EMBL" id="KAF6002305.1"/>
    </source>
</evidence>
<dbReference type="AlphaFoldDB" id="A0A7J7IGT6"/>
<evidence type="ECO:0000313" key="2">
    <source>
        <dbReference type="Proteomes" id="UP000530660"/>
    </source>
</evidence>
<organism evidence="1 2">
    <name type="scientific">Cyanidiococcus yangmingshanensis</name>
    <dbReference type="NCBI Taxonomy" id="2690220"/>
    <lineage>
        <taxon>Eukaryota</taxon>
        <taxon>Rhodophyta</taxon>
        <taxon>Bangiophyceae</taxon>
        <taxon>Cyanidiales</taxon>
        <taxon>Cyanidiaceae</taxon>
        <taxon>Cyanidiococcus</taxon>
    </lineage>
</organism>